<dbReference type="GO" id="GO:0006310">
    <property type="term" value="P:DNA recombination"/>
    <property type="evidence" value="ECO:0007669"/>
    <property type="project" value="UniProtKB-KW"/>
</dbReference>
<dbReference type="InterPro" id="IPR025246">
    <property type="entry name" value="IS30-like_HTH"/>
</dbReference>
<dbReference type="SUPFAM" id="SSF46689">
    <property type="entry name" value="Homeodomain-like"/>
    <property type="match status" value="1"/>
</dbReference>
<dbReference type="Gene3D" id="3.30.420.10">
    <property type="entry name" value="Ribonuclease H-like superfamily/Ribonuclease H"/>
    <property type="match status" value="1"/>
</dbReference>
<feature type="domain" description="Integrase catalytic" evidence="2">
    <location>
        <begin position="156"/>
        <end position="317"/>
    </location>
</feature>
<reference evidence="3" key="1">
    <citation type="journal article" date="2019" name="PLoS Negl. Trop. Dis.">
        <title>Revisiting the worldwide diversity of Leptospira species in the environment.</title>
        <authorList>
            <person name="Vincent A.T."/>
            <person name="Schiettekatte O."/>
            <person name="Bourhy P."/>
            <person name="Veyrier F.J."/>
            <person name="Picardeau M."/>
        </authorList>
    </citation>
    <scope>NUCLEOTIDE SEQUENCE [LARGE SCALE GENOMIC DNA]</scope>
    <source>
        <strain evidence="3">201702454</strain>
    </source>
</reference>
<dbReference type="GO" id="GO:0004803">
    <property type="term" value="F:transposase activity"/>
    <property type="evidence" value="ECO:0007669"/>
    <property type="project" value="TreeGrafter"/>
</dbReference>
<dbReference type="Proteomes" id="UP000297609">
    <property type="component" value="Unassembled WGS sequence"/>
</dbReference>
<dbReference type="PANTHER" id="PTHR10948:SF23">
    <property type="entry name" value="TRANSPOSASE INSI FOR INSERTION SEQUENCE ELEMENT IS30A-RELATED"/>
    <property type="match status" value="1"/>
</dbReference>
<dbReference type="AlphaFoldDB" id="A0A4R9JUB3"/>
<dbReference type="Pfam" id="PF00665">
    <property type="entry name" value="rve"/>
    <property type="match status" value="1"/>
</dbReference>
<sequence>MKYCQLTPNERFAIYLFLQQNYSLTEIAKSLNRHKSTISREVKRNTGGRGYRYKQANLWSEKRRINAKKHIKFNPKTKEVVIKYLKEDWSPEQISVYLQQRMRVSISHETIYRFIKYDQSLDGTLYKHLRQSNRRRRKRYGSGLTTKGTIKNRVFIKDRPKSVEKRNKIGHWEGDTIVGKNHKGSIVTLVERKSLYVKLVLCKDRTSKVVTKGINKILRNISDRVTSITVDNGKEFSSHQEISESLDAKVFFADPYSFWQRGINESINGLVRQYFPKGSDFSKLTQKDVEKVEQKLNSRPRKTLGFKTPNEVFWCAN</sequence>
<protein>
    <submittedName>
        <fullName evidence="3">IS30 family transposase</fullName>
    </submittedName>
</protein>
<evidence type="ECO:0000313" key="3">
    <source>
        <dbReference type="EMBL" id="TGL55404.1"/>
    </source>
</evidence>
<dbReference type="OrthoDB" id="396854at2"/>
<dbReference type="EMBL" id="RQGG01000011">
    <property type="protein sequence ID" value="TGL55404.1"/>
    <property type="molecule type" value="Genomic_DNA"/>
</dbReference>
<accession>A0A4R9JUB3</accession>
<dbReference type="Pfam" id="PF13936">
    <property type="entry name" value="HTH_38"/>
    <property type="match status" value="1"/>
</dbReference>
<proteinExistence type="predicted"/>
<keyword evidence="4" id="KW-1185">Reference proteome</keyword>
<evidence type="ECO:0000256" key="1">
    <source>
        <dbReference type="ARBA" id="ARBA00023172"/>
    </source>
</evidence>
<dbReference type="GO" id="GO:0032196">
    <property type="term" value="P:transposition"/>
    <property type="evidence" value="ECO:0007669"/>
    <property type="project" value="TreeGrafter"/>
</dbReference>
<evidence type="ECO:0000313" key="4">
    <source>
        <dbReference type="Proteomes" id="UP000297609"/>
    </source>
</evidence>
<keyword evidence="1" id="KW-0233">DNA recombination</keyword>
<dbReference type="InterPro" id="IPR036397">
    <property type="entry name" value="RNaseH_sf"/>
</dbReference>
<dbReference type="InterPro" id="IPR009057">
    <property type="entry name" value="Homeodomain-like_sf"/>
</dbReference>
<dbReference type="InterPro" id="IPR053392">
    <property type="entry name" value="Transposase_IS30-like"/>
</dbReference>
<dbReference type="GO" id="GO:0015074">
    <property type="term" value="P:DNA integration"/>
    <property type="evidence" value="ECO:0007669"/>
    <property type="project" value="InterPro"/>
</dbReference>
<organism evidence="3 4">
    <name type="scientific">Leptospira kemamanensis</name>
    <dbReference type="NCBI Taxonomy" id="2484942"/>
    <lineage>
        <taxon>Bacteria</taxon>
        <taxon>Pseudomonadati</taxon>
        <taxon>Spirochaetota</taxon>
        <taxon>Spirochaetia</taxon>
        <taxon>Leptospirales</taxon>
        <taxon>Leptospiraceae</taxon>
        <taxon>Leptospira</taxon>
    </lineage>
</organism>
<dbReference type="RefSeq" id="WP_135617955.1">
    <property type="nucleotide sequence ID" value="NZ_RQGG01000011.1"/>
</dbReference>
<dbReference type="InterPro" id="IPR001584">
    <property type="entry name" value="Integrase_cat-core"/>
</dbReference>
<dbReference type="PROSITE" id="PS50994">
    <property type="entry name" value="INTEGRASE"/>
    <property type="match status" value="1"/>
</dbReference>
<gene>
    <name evidence="3" type="ORF">EHQ59_04450</name>
</gene>
<dbReference type="GO" id="GO:0005829">
    <property type="term" value="C:cytosol"/>
    <property type="evidence" value="ECO:0007669"/>
    <property type="project" value="TreeGrafter"/>
</dbReference>
<name>A0A4R9JUB3_9LEPT</name>
<dbReference type="GO" id="GO:0003676">
    <property type="term" value="F:nucleic acid binding"/>
    <property type="evidence" value="ECO:0007669"/>
    <property type="project" value="InterPro"/>
</dbReference>
<dbReference type="SUPFAM" id="SSF53098">
    <property type="entry name" value="Ribonuclease H-like"/>
    <property type="match status" value="1"/>
</dbReference>
<comment type="caution">
    <text evidence="3">The sequence shown here is derived from an EMBL/GenBank/DDBJ whole genome shotgun (WGS) entry which is preliminary data.</text>
</comment>
<dbReference type="NCBIfam" id="NF033563">
    <property type="entry name" value="transpos_IS30"/>
    <property type="match status" value="1"/>
</dbReference>
<dbReference type="PANTHER" id="PTHR10948">
    <property type="entry name" value="TRANSPOSASE"/>
    <property type="match status" value="1"/>
</dbReference>
<evidence type="ECO:0000259" key="2">
    <source>
        <dbReference type="PROSITE" id="PS50994"/>
    </source>
</evidence>
<dbReference type="InterPro" id="IPR051917">
    <property type="entry name" value="Transposase-Integrase"/>
</dbReference>
<dbReference type="InterPro" id="IPR012337">
    <property type="entry name" value="RNaseH-like_sf"/>
</dbReference>